<evidence type="ECO:0000256" key="2">
    <source>
        <dbReference type="ARBA" id="ARBA00007613"/>
    </source>
</evidence>
<dbReference type="GO" id="GO:0015562">
    <property type="term" value="F:efflux transmembrane transporter activity"/>
    <property type="evidence" value="ECO:0007669"/>
    <property type="project" value="InterPro"/>
</dbReference>
<dbReference type="Proteomes" id="UP001202887">
    <property type="component" value="Unassembled WGS sequence"/>
</dbReference>
<comment type="similarity">
    <text evidence="2">Belongs to the outer membrane factor (OMF) (TC 1.B.17) family.</text>
</comment>
<dbReference type="AlphaFoldDB" id="A0AAW5ESC4"/>
<feature type="coiled-coil region" evidence="8">
    <location>
        <begin position="229"/>
        <end position="263"/>
    </location>
</feature>
<gene>
    <name evidence="9" type="ORF">K1W68_09470</name>
</gene>
<keyword evidence="8" id="KW-0175">Coiled coil</keyword>
<dbReference type="SUPFAM" id="SSF56954">
    <property type="entry name" value="Outer membrane efflux proteins (OEP)"/>
    <property type="match status" value="1"/>
</dbReference>
<evidence type="ECO:0000256" key="7">
    <source>
        <dbReference type="ARBA" id="ARBA00023237"/>
    </source>
</evidence>
<dbReference type="GO" id="GO:1990281">
    <property type="term" value="C:efflux pump complex"/>
    <property type="evidence" value="ECO:0007669"/>
    <property type="project" value="TreeGrafter"/>
</dbReference>
<dbReference type="PANTHER" id="PTHR30026:SF20">
    <property type="entry name" value="OUTER MEMBRANE PROTEIN TOLC"/>
    <property type="match status" value="1"/>
</dbReference>
<keyword evidence="7" id="KW-0998">Cell outer membrane</keyword>
<reference evidence="9" key="1">
    <citation type="journal article" date="2021" name="Polymers (Basel)">
        <title>Highly Stretchable Bacterial Cellulose Produced by Komagataeibacter hansenii SI1.</title>
        <authorList>
            <person name="Cielecka I."/>
            <person name="Ryngajllo M."/>
            <person name="Maniukiewicz W."/>
            <person name="Bielecki S."/>
        </authorList>
    </citation>
    <scope>NUCLEOTIDE SEQUENCE</scope>
    <source>
        <strain evidence="9">SI1</strain>
    </source>
</reference>
<keyword evidence="6" id="KW-0472">Membrane</keyword>
<evidence type="ECO:0000313" key="9">
    <source>
        <dbReference type="EMBL" id="MCJ8354210.1"/>
    </source>
</evidence>
<accession>A0AAW5ESC4</accession>
<dbReference type="PANTHER" id="PTHR30026">
    <property type="entry name" value="OUTER MEMBRANE PROTEIN TOLC"/>
    <property type="match status" value="1"/>
</dbReference>
<dbReference type="EMBL" id="JAIBCX010000021">
    <property type="protein sequence ID" value="MCJ8354210.1"/>
    <property type="molecule type" value="Genomic_DNA"/>
</dbReference>
<sequence length="538" mass="59864">MTFCHSLRRPLARTVGFASILCMTACSVKPQPMTLAENVLRAQEDRATIDKHYVPLTGGLSISGAIARALRYNYDIEVSKLEVTQQEKNLDLTLMTMLPNMSADAGYSHRGNNNSAESISQLTGEHYLDYSYSEMPTHGTGDAQFSWDLMDAGISYFMARQEAYRALIAVERRRKAINNLVRNTSDVYWRAATAQELLPKIDPMINETEAMLRASRTSEGEHLQNPVVLLDYQANLMRTARELHRLRNDLQSAQIELRSLINVAQNTPLNLTTPVETSLAGGDMDVRKLEDIGLVMRPELRMEAYQQKIDKQDVYKEIIRVLPGIGGIGNLNFDSNSLLYHNYWGQIGVHATYNLMNLVRAPAEFSKAHGAIAVSQLRRLALSVSTLAEIHLSDQQYINALDMLRTARDADEVGRQMETVADRVERAGAESRSDRVRHRLSGVLAEVDCARAYALAHSSLANLYESVGIDIVPANATTEDLATLNKQVDASIKDWLAGRLPELPPPANPAQIPSDPLHFGMGTRPTTMETARKDGFIN</sequence>
<keyword evidence="4" id="KW-1134">Transmembrane beta strand</keyword>
<evidence type="ECO:0000313" key="10">
    <source>
        <dbReference type="Proteomes" id="UP001202887"/>
    </source>
</evidence>
<evidence type="ECO:0000256" key="4">
    <source>
        <dbReference type="ARBA" id="ARBA00022452"/>
    </source>
</evidence>
<name>A0AAW5ESC4_NOVHA</name>
<dbReference type="Gene3D" id="1.20.1600.10">
    <property type="entry name" value="Outer membrane efflux proteins (OEP)"/>
    <property type="match status" value="1"/>
</dbReference>
<dbReference type="RefSeq" id="WP_080937624.1">
    <property type="nucleotide sequence ID" value="NZ_BJNN01000097.1"/>
</dbReference>
<organism evidence="9 10">
    <name type="scientific">Novacetimonas hansenii</name>
    <name type="common">Komagataeibacter hansenii</name>
    <dbReference type="NCBI Taxonomy" id="436"/>
    <lineage>
        <taxon>Bacteria</taxon>
        <taxon>Pseudomonadati</taxon>
        <taxon>Pseudomonadota</taxon>
        <taxon>Alphaproteobacteria</taxon>
        <taxon>Acetobacterales</taxon>
        <taxon>Acetobacteraceae</taxon>
        <taxon>Novacetimonas</taxon>
    </lineage>
</organism>
<evidence type="ECO:0000256" key="5">
    <source>
        <dbReference type="ARBA" id="ARBA00022692"/>
    </source>
</evidence>
<dbReference type="InterPro" id="IPR003423">
    <property type="entry name" value="OMP_efflux"/>
</dbReference>
<keyword evidence="3" id="KW-0813">Transport</keyword>
<evidence type="ECO:0000256" key="3">
    <source>
        <dbReference type="ARBA" id="ARBA00022448"/>
    </source>
</evidence>
<dbReference type="GO" id="GO:0009279">
    <property type="term" value="C:cell outer membrane"/>
    <property type="evidence" value="ECO:0007669"/>
    <property type="project" value="UniProtKB-SubCell"/>
</dbReference>
<dbReference type="Pfam" id="PF02321">
    <property type="entry name" value="OEP"/>
    <property type="match status" value="1"/>
</dbReference>
<evidence type="ECO:0000256" key="1">
    <source>
        <dbReference type="ARBA" id="ARBA00004442"/>
    </source>
</evidence>
<comment type="caution">
    <text evidence="9">The sequence shown here is derived from an EMBL/GenBank/DDBJ whole genome shotgun (WGS) entry which is preliminary data.</text>
</comment>
<protein>
    <submittedName>
        <fullName evidence="9">TolC family protein</fullName>
    </submittedName>
</protein>
<evidence type="ECO:0000256" key="8">
    <source>
        <dbReference type="SAM" id="Coils"/>
    </source>
</evidence>
<proteinExistence type="inferred from homology"/>
<reference evidence="9" key="2">
    <citation type="submission" date="2022-03" db="EMBL/GenBank/DDBJ databases">
        <authorList>
            <person name="Ryngajllo M."/>
            <person name="Jacek P."/>
            <person name="Kubiak K."/>
        </authorList>
    </citation>
    <scope>NUCLEOTIDE SEQUENCE</scope>
    <source>
        <strain evidence="9">SI1</strain>
    </source>
</reference>
<evidence type="ECO:0000256" key="6">
    <source>
        <dbReference type="ARBA" id="ARBA00023136"/>
    </source>
</evidence>
<dbReference type="InterPro" id="IPR051906">
    <property type="entry name" value="TolC-like"/>
</dbReference>
<comment type="subcellular location">
    <subcellularLocation>
        <location evidence="1">Cell outer membrane</location>
    </subcellularLocation>
</comment>
<keyword evidence="5" id="KW-0812">Transmembrane</keyword>
<dbReference type="GO" id="GO:0015288">
    <property type="term" value="F:porin activity"/>
    <property type="evidence" value="ECO:0007669"/>
    <property type="project" value="TreeGrafter"/>
</dbReference>